<dbReference type="STRING" id="44941.A0A397VX65"/>
<dbReference type="Gene3D" id="2.60.40.10">
    <property type="entry name" value="Immunoglobulins"/>
    <property type="match status" value="1"/>
</dbReference>
<dbReference type="CDD" id="cd00009">
    <property type="entry name" value="AAA"/>
    <property type="match status" value="1"/>
</dbReference>
<name>A0A397VX65_9GLOM</name>
<dbReference type="GO" id="GO:0008270">
    <property type="term" value="F:zinc ion binding"/>
    <property type="evidence" value="ECO:0007669"/>
    <property type="project" value="UniProtKB-KW"/>
</dbReference>
<evidence type="ECO:0000256" key="5">
    <source>
        <dbReference type="ARBA" id="ARBA00022833"/>
    </source>
</evidence>
<evidence type="ECO:0000256" key="4">
    <source>
        <dbReference type="ARBA" id="ARBA00022771"/>
    </source>
</evidence>
<keyword evidence="10" id="KW-1185">Reference proteome</keyword>
<keyword evidence="2" id="KW-0963">Cytoplasm</keyword>
<evidence type="ECO:0000313" key="10">
    <source>
        <dbReference type="Proteomes" id="UP000266673"/>
    </source>
</evidence>
<reference evidence="9 10" key="1">
    <citation type="submission" date="2018-06" db="EMBL/GenBank/DDBJ databases">
        <title>Comparative genomics reveals the genomic features of Rhizophagus irregularis, R. cerebriforme, R. diaphanum and Gigaspora rosea, and their symbiotic lifestyle signature.</title>
        <authorList>
            <person name="Morin E."/>
            <person name="San Clemente H."/>
            <person name="Chen E.C.H."/>
            <person name="De La Providencia I."/>
            <person name="Hainaut M."/>
            <person name="Kuo A."/>
            <person name="Kohler A."/>
            <person name="Murat C."/>
            <person name="Tang N."/>
            <person name="Roy S."/>
            <person name="Loubradou J."/>
            <person name="Henrissat B."/>
            <person name="Grigoriev I.V."/>
            <person name="Corradi N."/>
            <person name="Roux C."/>
            <person name="Martin F.M."/>
        </authorList>
    </citation>
    <scope>NUCLEOTIDE SEQUENCE [LARGE SCALE GENOMIC DNA]</scope>
    <source>
        <strain evidence="9 10">DAOM 194757</strain>
    </source>
</reference>
<dbReference type="SMART" id="SM00382">
    <property type="entry name" value="AAA"/>
    <property type="match status" value="2"/>
</dbReference>
<dbReference type="SUPFAM" id="SSF49452">
    <property type="entry name" value="Starch-binding domain-like"/>
    <property type="match status" value="1"/>
</dbReference>
<comment type="caution">
    <text evidence="9">The sequence shown here is derived from an EMBL/GenBank/DDBJ whole genome shotgun (WGS) entry which is preliminary data.</text>
</comment>
<dbReference type="Pfam" id="PF20173">
    <property type="entry name" value="ZnF_RZ-type"/>
    <property type="match status" value="1"/>
</dbReference>
<evidence type="ECO:0000313" key="9">
    <source>
        <dbReference type="EMBL" id="RIB25927.1"/>
    </source>
</evidence>
<evidence type="ECO:0000256" key="3">
    <source>
        <dbReference type="ARBA" id="ARBA00022723"/>
    </source>
</evidence>
<sequence length="4490" mass="524899">MSKAPSNKNNRYDQPNNDMDSITMTFHVHLPFELTSHKPAVIGSGEALGEWKTPKVWLRNIAQSTLWVSDPVRIPNRSNIEYKYCLVHSGWTKKTVKYEGLSSNDNRKMELRNNQYDLWKNSQEFIYEHSILLHDCKFIKYIYNTIISPDSLMEGIKDYQYIYRNHKYIISANTSIDFISQNLVKSKTMEQKLFLCILLGYYMDENRNSYRSNVGFPRGFPSSIVLKELENMQPDFVFPLGTEQLFVQAINALVRHNSEIGFLDWLKMFELAPRFDKSYSFIDSIVVCECIENSSQLIKSLEKVKPYISKLYEKNEPILMKTIEKLILMSCDVKFLAFLQENFKGYEDNFMISQHFRRKLLELIEQKNLVWDHDGIMLLYEFLKDPNLRWLSEHYVRILEAITESNDIILLEFFPEVIELNLGTDINKKSLEETSINWFIKICRFKSVSTTLVQKSLAYNIFYYLSIMFSNLTYGKILNTLKNHDIVKNLSDDNIFSIASYVDEFHQDVKTFIMLLMEERIISSINFDKYLLKKVMIICDSESNLVVRNSICEEVLCKILSHLEQTTSAYDEESFQISLFRFAEFWISMFDAEGSIQKLHAHSYFQKSLETVILLATEINDRTIKIGLLQRIFDHFADDYGILKEFINSAIKIHPNDNHIIADEFIEEMHRQYDIYNSSFTFLNKFYERFCSSTEAKPYIDDLQEKSITVTLEELYTKNHWSIHSGILEAMKDTHQLVDSQIFRNIFQDKIIFTEVEELEDEECFGVTVKDDNDDFNFLFTEITGENYEKEMRSKIMAIKESIKYYKNVCQEYMNNWREIKCISAIEIWKNVDKEKVEEEINFMVPYYNNKQHNKQRQFFLFTGTEHMEDQIDKLIIAVKQLINIPSTLEKLDQLITVFNILEITYDKNFWPKKINEFENENLSLGRLFKWFDQLKQDEETYFLTKSWSIIKEIASAKVFIIFLKSLVGHDIKNLINGVDDHSDERLIQEDTVRTFIQVKQIMESLLVERKKYNEHVFLQKLHDILEANPSLVNNLRLCHTNTQALKHMYETISNRGEVTKEKIFLAVTKGTYLFKRMENDEGEYTATLSYPRKISQDETARHYNLSDLQDLRGRALLIAKAPTNTKALNDEDCRPYDITSDHINDFVIQVDTAQKIVNTTSSLKELGHFKYRDFSESINSDTLIMKELLQRLIRDLQEWKEIVNEAQQNHYYLTFFLSQHILYFYDYFSYNHETSASRDDIEDKCSMLLKFVNDESELPYVDSDVLNIPLVPENYLSILCKIGTILYDIFSKIPIKQREIKAYVEPNMADMVNQGQLFIGTCNDKFLVPNIIMSLYYLHNKCYPEAWQLLICKPSTKAEELLTFTRRCFFASMNNYEEHLFCIVNVEFLDFELQYQLVTDIRYLYNKKNFYLALICCHENGMHHHIIDQFSECMHVTKGIDGDSMRNIYKELCPNVQTVSSDLSGQGKTKWIEENSFENKLNPRNFLISDGMTFGMLVRQLSEIRLQKDESLHLNIMLIDHPYDVNMFLFELLSFKIVWDKTYFFSIPSTLIYVEVASTINQALFNSIPITSHLINKHLKWNIDNLIVSNNMNSSIQIVAKYLDAHDCNVINAVDLIFDDEQQSLSNSRCQQLLQKYFFDKCSPDIVSYRFLEIFVNVLANQLFLMSSSVFFRVDTLKYIGADKNIRKTLLETLMEVSKDFATRSVDSRVAQLKNLTNLEDIAINNKIRPWEDSNHLLVFFLSQSPDSICSLYHDKDKVPKNVENLLRSQHLSGPIDMFTLDDYHEMSSESILMKLESIACKTSEKREYPLYALSADNLLKMALILLRSRANVPVVVCGEAGCGKTSLIQFLSIAVGVELLILNVHAGVNEKQIFNFVLKAEEIAQEREVWLFFDEINTCNHIGILADLIAHRLLLGNSIHENIRLFAACNPYRLRQKVDTQAGLSKRYEEKSSLVYQVRPLPDQILDFVWDFGILKPSDEKIYIEIMVKKFLLDSHKNVETSLFVALLIESQEFIRDKEGAHGVSLRDVKRAIIVFKFFCESLKKRQELAGPGKSSNILKSFLKSIKKIAKRDAFYGKETLGNIVKSYILALSLCYQVRFFEQEIRDEYQNRICKVFGRFGISMNSQTFVEIIQEEQKDFMKRMTKPSMIAENFALLENALVMTVCILTRIPLFIIGAPGASKSLAIRMVSQSLRGADSEDLYFRTLPQVYIIPHQGSSSSTSDGIIKVFDKAYKYQNGSKEFQLITVVLLDEIGLAEKSPHNPLKVLHSILEPNYPAELPEVSIIGISNWRLDSSKSSRALLVQRPEFKEKDLIDTAKCILGERTDLTKFDALANSYLTYEKAQRTTNFHGLRDYYSLVKSLGNKMLTPESIQMALSRNFGGTDQMDDLCQNYFNDFINSFHSRPIHNHIKYSVEDLIRANLEDKNARHLMIFGKRNSILNILTYKLREWNKELVDKDSKFDKDTDLEPVIIYGSQFPNDFDGDYQYSVLCRIMMCVEAGRPLILTDLDTVYGSLYDLWNQNYITVGKEGNQTFYTRVALGAYSNPMVCVHKNFRCILVLDENELDYSDPPLLNRFEKQKLSINDVMDDNMKRLVKELEKWTNHIGIIAASEFNEKDIFVGFDKEETLQSLVISNSNDPNSNDDDILNKCKELLMGIALSDGIIRSKKSMISSIEINNWYDFYFKQRHEDFHSYIQSSLNDSARKEQGINTIIYTFSNVNIDIASLIIKCQVDKLSTFKSEAHFQSRIRHFWQESKDEILILQCDIAKVKSGCIKFAKFTIEQYRNEFMMTNKSEKQIKHACIIIHLKREHVTSTESLFNFMCGWDQITIETLEPQEYPLITYIDNNLVNILNESFIFEEIINRELLWCLLCMKFPQTYESAKYLKMLVQQIPYDKDFVDWLKNKTVDWLKNNLPEDWQLDVATNKADLYLYSSLSLALQAYIRNLVRKPVAQLLFAAERVSGLSIFSDNPAPFNAFSFWKPAFMDPKILNIDNIIEPRPDTYQVPEKIDGMRLPFSIRFIELINKFKGLYQDDMIALEENIGDEDDEADEFQSNIVIERFSMSLISIIPALKLLQNDLADLYFKDFVTFILRGDNNNNQLLCWIISHNMKQETPDPIKLHIFWWDYADLVLAEFQLVLLCPSIKNKILDIEFYESNELDFEDYLLKQVSDIMINKLFNIINENDSKVKRKDGDESIEIEDIIITYYESIEIVEIEENKTGNDMGTDNEEDINKNENEIHCMLQLWQCEVAKILSLSCKLENSFENPSLQKVRVYNDLSKSFSLPQLLEIRHLDMCTEDDIFSEQFISLALDKFDKTEKTEISLLSRHSFIYRCLDIIPLESTIRSHLYKKIFSQEPLPLTFYTIYLIFEAENRAQEELLFFKLIDHLDGFNDSKQLQVIENTLFEQKNSAMAALCCDVIQTQFFMKHKFGELFKYFLKAIDLLINSNVKVLQLVTAIALLKAIADKLWNHTRTIKTTLEFTFEDDENVNDIFDVLNQRLKINHNLIYSFKLYLLKALRFKGLLIDEIKQFCNMHQHLLPWVRDLEWSDYSRLGFNPYWYFEPFKHIDISFRKMLHNDKSYSDTIFNSFIENSDIAQKISFAGMMISNFYIVRASRNLNQAEIILKQKISSCLESSQLQLNYKTYLINFMSNNDQLYKLNPNVENTEMFISSVIAHIVALHISIPANTSPFAAYMQELHDYNDTYILTCPSDELSIMTNVIISADEGTRRYKCKCGYIYFIANCGRPEQKGECPQCRIKIGAKAHHVLADENVNIDNDRITQETAVNDKKGYIAEEKCIDNNYYSVRTMHPATYRILRLFLHSIIGIQANSLAAINFISSQDNDINDIISYCKRHIENDWKVLKNIFTCEDETLALVIHAILSEMSQEPQHSIEKFNTSIQRDAWEEQFNKKYVLPKIKNFMGTANDFRMKIATLQLKTEDEISETINITEDYNEKYLPWFWRLIGKPDISNFRSYYMADNERIKSFPFLNIFLKHEKNLKLIQFLLPIVKFVKILSSSLSHQVEREKVCDMTFQQFINDESKNDSTGETKKSLEELFEGFARSWNFITPYIKRYQYQCLKLPSEIPEMHSDLSVAYGLYEPNHESLFLCAAIEFMVKLQNNFLNDIKTISPTTCQSLKFIEETDEHEPRYCIQSTFLENAKQENIIHYKDISEIFIYSQYDLRFGHGQEIQYDLYRIEAELAIEFVSAKRIIGCIEGNLYLNKFIYHKELFSRSMTILREIKDLLYQESIPNDKKPTKVENPKELLSTLEMIFCFLKRTSGEDCNILITDYISEWTQLAVLKKNNSSYKLLAGSGLQLKHVVALYELIEEHVADVVFNCLPLKYQNELSESMRHEIMVVIDFEPIFTSEFTEISAEAFVIALKRFIVRYLSTDCKISESVSLFKYLAEYESLECWPDYVSIEILKDKFPKTLLVSHAYDAYHFVKKEIDRINLINQEKLIMKESQENQTNKKKKKDKGKDRSFRRA</sequence>
<dbReference type="PANTHER" id="PTHR22605">
    <property type="entry name" value="RZ-TYPE DOMAIN-CONTAINING PROTEIN"/>
    <property type="match status" value="1"/>
</dbReference>
<dbReference type="GO" id="GO:0004842">
    <property type="term" value="F:ubiquitin-protein transferase activity"/>
    <property type="evidence" value="ECO:0007669"/>
    <property type="project" value="InterPro"/>
</dbReference>
<dbReference type="GO" id="GO:0005737">
    <property type="term" value="C:cytoplasm"/>
    <property type="evidence" value="ECO:0007669"/>
    <property type="project" value="UniProtKB-SubCell"/>
</dbReference>
<dbReference type="PROSITE" id="PS51981">
    <property type="entry name" value="ZF_RZ"/>
    <property type="match status" value="1"/>
</dbReference>
<evidence type="ECO:0000256" key="7">
    <source>
        <dbReference type="SAM" id="MobiDB-lite"/>
    </source>
</evidence>
<keyword evidence="3" id="KW-0479">Metal-binding</keyword>
<dbReference type="OrthoDB" id="2400221at2759"/>
<dbReference type="Proteomes" id="UP000266673">
    <property type="component" value="Unassembled WGS sequence"/>
</dbReference>
<feature type="region of interest" description="Disordered" evidence="7">
    <location>
        <begin position="4468"/>
        <end position="4490"/>
    </location>
</feature>
<keyword evidence="5" id="KW-0862">Zinc</keyword>
<evidence type="ECO:0000256" key="6">
    <source>
        <dbReference type="ARBA" id="ARBA00022859"/>
    </source>
</evidence>
<evidence type="ECO:0000259" key="8">
    <source>
        <dbReference type="PROSITE" id="PS51981"/>
    </source>
</evidence>
<dbReference type="PANTHER" id="PTHR22605:SF1">
    <property type="entry name" value="RZ-TYPE DOMAIN-CONTAINING PROTEIN"/>
    <property type="match status" value="1"/>
</dbReference>
<evidence type="ECO:0000256" key="2">
    <source>
        <dbReference type="ARBA" id="ARBA00022490"/>
    </source>
</evidence>
<accession>A0A397VX65</accession>
<organism evidence="9 10">
    <name type="scientific">Gigaspora rosea</name>
    <dbReference type="NCBI Taxonomy" id="44941"/>
    <lineage>
        <taxon>Eukaryota</taxon>
        <taxon>Fungi</taxon>
        <taxon>Fungi incertae sedis</taxon>
        <taxon>Mucoromycota</taxon>
        <taxon>Glomeromycotina</taxon>
        <taxon>Glomeromycetes</taxon>
        <taxon>Diversisporales</taxon>
        <taxon>Gigasporaceae</taxon>
        <taxon>Gigaspora</taxon>
    </lineage>
</organism>
<dbReference type="InterPro" id="IPR046439">
    <property type="entry name" value="ZF_RZ_dom"/>
</dbReference>
<dbReference type="GO" id="GO:0002376">
    <property type="term" value="P:immune system process"/>
    <property type="evidence" value="ECO:0007669"/>
    <property type="project" value="UniProtKB-KW"/>
</dbReference>
<keyword evidence="4" id="KW-0863">Zinc-finger</keyword>
<dbReference type="InterPro" id="IPR027417">
    <property type="entry name" value="P-loop_NTPase"/>
</dbReference>
<feature type="compositionally biased region" description="Basic and acidic residues" evidence="7">
    <location>
        <begin position="4481"/>
        <end position="4490"/>
    </location>
</feature>
<dbReference type="InterPro" id="IPR003593">
    <property type="entry name" value="AAA+_ATPase"/>
</dbReference>
<dbReference type="GO" id="GO:0016887">
    <property type="term" value="F:ATP hydrolysis activity"/>
    <property type="evidence" value="ECO:0007669"/>
    <property type="project" value="InterPro"/>
</dbReference>
<evidence type="ECO:0000256" key="1">
    <source>
        <dbReference type="ARBA" id="ARBA00004496"/>
    </source>
</evidence>
<dbReference type="EMBL" id="QKWP01000156">
    <property type="protein sequence ID" value="RIB25927.1"/>
    <property type="molecule type" value="Genomic_DNA"/>
</dbReference>
<gene>
    <name evidence="9" type="ORF">C2G38_2164735</name>
</gene>
<dbReference type="SUPFAM" id="SSF52540">
    <property type="entry name" value="P-loop containing nucleoside triphosphate hydrolases"/>
    <property type="match status" value="2"/>
</dbReference>
<dbReference type="GO" id="GO:0030246">
    <property type="term" value="F:carbohydrate binding"/>
    <property type="evidence" value="ECO:0007669"/>
    <property type="project" value="InterPro"/>
</dbReference>
<keyword evidence="6" id="KW-0391">Immunity</keyword>
<dbReference type="Gene3D" id="3.40.50.300">
    <property type="entry name" value="P-loop containing nucleotide triphosphate hydrolases"/>
    <property type="match status" value="1"/>
</dbReference>
<proteinExistence type="predicted"/>
<dbReference type="InterPro" id="IPR031248">
    <property type="entry name" value="RNF213"/>
</dbReference>
<comment type="subcellular location">
    <subcellularLocation>
        <location evidence="1">Cytoplasm</location>
    </subcellularLocation>
</comment>
<dbReference type="InterPro" id="IPR013784">
    <property type="entry name" value="Carb-bd-like_fold"/>
</dbReference>
<feature type="domain" description="RZ-type" evidence="8">
    <location>
        <begin position="3712"/>
        <end position="3786"/>
    </location>
</feature>
<protein>
    <recommendedName>
        <fullName evidence="8">RZ-type domain-containing protein</fullName>
    </recommendedName>
</protein>
<dbReference type="InterPro" id="IPR013783">
    <property type="entry name" value="Ig-like_fold"/>
</dbReference>